<dbReference type="InterPro" id="IPR002821">
    <property type="entry name" value="Hydantoinase_A"/>
</dbReference>
<protein>
    <submittedName>
        <fullName evidence="4">N-methylhydantoinase A/acetone carboxylase, beta subunit</fullName>
    </submittedName>
</protein>
<dbReference type="Proteomes" id="UP000006061">
    <property type="component" value="Chromosome"/>
</dbReference>
<organism evidence="4 5">
    <name type="scientific">Acetomicrobium mobile (strain ATCC BAA-54 / DSM 13181 / JCM 12221 / NGA)</name>
    <name type="common">Anaerobaculum mobile</name>
    <dbReference type="NCBI Taxonomy" id="891968"/>
    <lineage>
        <taxon>Bacteria</taxon>
        <taxon>Thermotogati</taxon>
        <taxon>Synergistota</taxon>
        <taxon>Synergistia</taxon>
        <taxon>Synergistales</taxon>
        <taxon>Acetomicrobiaceae</taxon>
        <taxon>Acetomicrobium</taxon>
    </lineage>
</organism>
<feature type="domain" description="Hydantoinase A/oxoprolinase" evidence="1">
    <location>
        <begin position="206"/>
        <end position="496"/>
    </location>
</feature>
<dbReference type="GO" id="GO:0017168">
    <property type="term" value="F:5-oxoprolinase (ATP-hydrolyzing) activity"/>
    <property type="evidence" value="ECO:0007669"/>
    <property type="project" value="TreeGrafter"/>
</dbReference>
<dbReference type="PANTHER" id="PTHR11365:SF2">
    <property type="entry name" value="5-OXOPROLINASE"/>
    <property type="match status" value="1"/>
</dbReference>
<dbReference type="InterPro" id="IPR008040">
    <property type="entry name" value="Hydant_A_N"/>
</dbReference>
<dbReference type="PATRIC" id="fig|891968.3.peg.1914"/>
<dbReference type="PANTHER" id="PTHR11365">
    <property type="entry name" value="5-OXOPROLINASE RELATED"/>
    <property type="match status" value="1"/>
</dbReference>
<sequence>MTWRIGVDIGGAFTDLYASNVETGKIEWVKVESSPPNFEEGVIRGFEELESRGVFLKEASQVIHGQTVVINTIITRNGGNVGFITTSGYDILDIQRANRRDVFNFKYRKPTPFVTRYMTEWVKERIDSDKNIYKQLDEQAVKLAAITLLEKGADAIAIGFINSYINPIHEIKAKGIVEQALREHGVTTPLVTISSDLSREWREYERFNTAVLNAYVHPIFVNYLEKLEIALKERGFKGIFYLTLASGGMATSDYVKKFPIITVEGGPISGFMGGIMLSEVLQENNIMVIDGGSTTTKAGLAKNLTPQVNTEYWIEQDDWHAGYPTRVPVLNINEIGTGGTSIVWVDEAGNLQVGPEATGSRPGPACYGMGGHEPTLTDAYVVTGYLNPNYLLGGKLRIHKDLAEKAFADIAKQLNIGVKEAAYGAIVVANENSSNLIRQISMRRGFDPREFTLIAHGGSGPMMAPFIVEDLGIPQIIIPSVQSGVFNAWGMLGLDIKHQLVQTNTISVEEPENILEVINSTFYDLEGKIKAAFRSENIDPDKVEILRYVDMKYEGQAHTVKIPCPSGRLGVEEVEGILKAFHDAHKREYGFSLSDSTVEIVNCDTTGLYKVDRPKIEKQINHGSLQDALLEKRLVFNGSENILMSIYKREQLPSSVTLTGPCIIESDTSTIIVTKDYVATLNEYGDLVIKGGK</sequence>
<evidence type="ECO:0000259" key="3">
    <source>
        <dbReference type="Pfam" id="PF19278"/>
    </source>
</evidence>
<dbReference type="STRING" id="891968.Anamo_1929"/>
<dbReference type="GO" id="GO:0006749">
    <property type="term" value="P:glutathione metabolic process"/>
    <property type="evidence" value="ECO:0007669"/>
    <property type="project" value="TreeGrafter"/>
</dbReference>
<evidence type="ECO:0000259" key="1">
    <source>
        <dbReference type="Pfam" id="PF01968"/>
    </source>
</evidence>
<dbReference type="KEGG" id="amo:Anamo_1929"/>
<dbReference type="EMBL" id="CP003198">
    <property type="protein sequence ID" value="AFM22515.1"/>
    <property type="molecule type" value="Genomic_DNA"/>
</dbReference>
<name>I4BZ08_ACEMN</name>
<accession>I4BZ08</accession>
<dbReference type="Pfam" id="PF05378">
    <property type="entry name" value="Hydant_A_N"/>
    <property type="match status" value="1"/>
</dbReference>
<dbReference type="Pfam" id="PF01968">
    <property type="entry name" value="Hydantoinase_A"/>
    <property type="match status" value="1"/>
</dbReference>
<proteinExistence type="predicted"/>
<evidence type="ECO:0000259" key="2">
    <source>
        <dbReference type="Pfam" id="PF05378"/>
    </source>
</evidence>
<evidence type="ECO:0000313" key="5">
    <source>
        <dbReference type="Proteomes" id="UP000006061"/>
    </source>
</evidence>
<gene>
    <name evidence="4" type="ordered locus">Anamo_1929</name>
</gene>
<dbReference type="HOGENOM" id="CLU_002157_1_2_0"/>
<feature type="domain" description="Hydantoinase/oxoprolinase N-terminal" evidence="2">
    <location>
        <begin position="4"/>
        <end position="179"/>
    </location>
</feature>
<dbReference type="eggNOG" id="COG0145">
    <property type="taxonomic scope" value="Bacteria"/>
</dbReference>
<dbReference type="AlphaFoldDB" id="I4BZ08"/>
<keyword evidence="5" id="KW-1185">Reference proteome</keyword>
<dbReference type="Pfam" id="PF19278">
    <property type="entry name" value="Hydant_A_C"/>
    <property type="match status" value="1"/>
</dbReference>
<dbReference type="GO" id="GO:0005829">
    <property type="term" value="C:cytosol"/>
    <property type="evidence" value="ECO:0007669"/>
    <property type="project" value="TreeGrafter"/>
</dbReference>
<dbReference type="InterPro" id="IPR045079">
    <property type="entry name" value="Oxoprolinase-like"/>
</dbReference>
<evidence type="ECO:0000313" key="4">
    <source>
        <dbReference type="EMBL" id="AFM22515.1"/>
    </source>
</evidence>
<dbReference type="InterPro" id="IPR049517">
    <property type="entry name" value="ACX-like_C"/>
</dbReference>
<reference evidence="5" key="1">
    <citation type="journal article" date="2013" name="Stand. Genomic Sci.">
        <title>Complete genome sequence of the moderate thermophile Anaerobaculum mobile type strain (NGA(T)).</title>
        <authorList>
            <person name="Mavromatis K."/>
            <person name="Stackebrandt E."/>
            <person name="Held B."/>
            <person name="Lapidus A."/>
            <person name="Nolan M."/>
            <person name="Lucas S."/>
            <person name="Hammon N."/>
            <person name="Deshpande S."/>
            <person name="Cheng J.F."/>
            <person name="Tapia R."/>
            <person name="Goodwin L.A."/>
            <person name="Pitluck S."/>
            <person name="Liolios K."/>
            <person name="Pagani I."/>
            <person name="Ivanova N."/>
            <person name="Mikhailova N."/>
            <person name="Huntemann M."/>
            <person name="Pati A."/>
            <person name="Chen A."/>
            <person name="Palaniappan K."/>
            <person name="Land M."/>
            <person name="Rohde M."/>
            <person name="Spring S."/>
            <person name="Goker M."/>
            <person name="Woyke T."/>
            <person name="Detter J.C."/>
            <person name="Bristow J."/>
            <person name="Eisen J.A."/>
            <person name="Markowitz V."/>
            <person name="Hugenholtz P."/>
            <person name="Klenk H.P."/>
            <person name="Kyrpides N.C."/>
        </authorList>
    </citation>
    <scope>NUCLEOTIDE SEQUENCE</scope>
    <source>
        <strain evidence="5">ATCC BAA-54 / DSM 13181 / NGA</strain>
    </source>
</reference>
<feature type="domain" description="Acetophenone carboxylase-like C-terminal" evidence="3">
    <location>
        <begin position="510"/>
        <end position="684"/>
    </location>
</feature>